<gene>
    <name evidence="1" type="ORF">SAMN04487960_101227</name>
</gene>
<organism evidence="1 2">
    <name type="scientific">Marinobacter mobilis</name>
    <dbReference type="NCBI Taxonomy" id="488533"/>
    <lineage>
        <taxon>Bacteria</taxon>
        <taxon>Pseudomonadati</taxon>
        <taxon>Pseudomonadota</taxon>
        <taxon>Gammaproteobacteria</taxon>
        <taxon>Pseudomonadales</taxon>
        <taxon>Marinobacteraceae</taxon>
        <taxon>Marinobacter</taxon>
    </lineage>
</organism>
<protein>
    <submittedName>
        <fullName evidence="1">Uncharacterized protein</fullName>
    </submittedName>
</protein>
<dbReference type="AlphaFoldDB" id="A0A1H2QH19"/>
<dbReference type="Proteomes" id="UP000199675">
    <property type="component" value="Unassembled WGS sequence"/>
</dbReference>
<proteinExistence type="predicted"/>
<dbReference type="RefSeq" id="WP_091811107.1">
    <property type="nucleotide sequence ID" value="NZ_FNNE01000001.1"/>
</dbReference>
<dbReference type="InterPro" id="IPR054249">
    <property type="entry name" value="DUF6976"/>
</dbReference>
<evidence type="ECO:0000313" key="2">
    <source>
        <dbReference type="Proteomes" id="UP000199675"/>
    </source>
</evidence>
<dbReference type="Pfam" id="PF22396">
    <property type="entry name" value="DUF6976"/>
    <property type="match status" value="1"/>
</dbReference>
<keyword evidence="2" id="KW-1185">Reference proteome</keyword>
<reference evidence="1 2" key="1">
    <citation type="submission" date="2016-10" db="EMBL/GenBank/DDBJ databases">
        <authorList>
            <person name="de Groot N.N."/>
        </authorList>
    </citation>
    <scope>NUCLEOTIDE SEQUENCE [LARGE SCALE GENOMIC DNA]</scope>
    <source>
        <strain evidence="1 2">CGMCC 1.7059</strain>
    </source>
</reference>
<accession>A0A1H2QH19</accession>
<dbReference type="EMBL" id="FNNE01000001">
    <property type="protein sequence ID" value="SDW06422.1"/>
    <property type="molecule type" value="Genomic_DNA"/>
</dbReference>
<name>A0A1H2QH19_9GAMM</name>
<evidence type="ECO:0000313" key="1">
    <source>
        <dbReference type="EMBL" id="SDW06422.1"/>
    </source>
</evidence>
<sequence>MTVDSAGRLVDLGEARALIEAGATLSVAGDAELLAQLPKGNWIGGSTPYFMADDGGTCRNDRLFVHRFDLGEGTIQRYDRDSLPSLLVDAPENGFTLLILPAGSGVLEDYAHHAPTYHDMFLKPVAGWVSGVRVDRLGQDAALVVDGRSGEQLAQEAIALHLALPADMTAMVHAISLFEPGDGAEIEFPATGFSATDCLIDGRPGNLREYMAAAGIDQRLPLVADYCGAMVNVSIQGVDEGAQRVAFYAPVFEGVRYRFAKPVVDYPERFLEAMPSEPGTLLFGCNCILNYLYSELEGRRTAGLTGPITFGEVAYQLLNQTAVYVTLEPA</sequence>
<dbReference type="OrthoDB" id="5622143at2"/>